<feature type="signal peptide" evidence="17">
    <location>
        <begin position="1"/>
        <end position="21"/>
    </location>
</feature>
<feature type="chain" id="PRO_5041990986" description="CFEM domain-containing protein" evidence="17">
    <location>
        <begin position="22"/>
        <end position="435"/>
    </location>
</feature>
<protein>
    <recommendedName>
        <fullName evidence="18">CFEM domain-containing protein</fullName>
    </recommendedName>
</protein>
<evidence type="ECO:0000256" key="12">
    <source>
        <dbReference type="ARBA" id="ARBA00023288"/>
    </source>
</evidence>
<dbReference type="GO" id="GO:0005576">
    <property type="term" value="C:extracellular region"/>
    <property type="evidence" value="ECO:0007669"/>
    <property type="project" value="UniProtKB-SubCell"/>
</dbReference>
<feature type="binding site" description="axial binding residue" evidence="14">
    <location>
        <position position="52"/>
    </location>
    <ligand>
        <name>heme</name>
        <dbReference type="ChEBI" id="CHEBI:30413"/>
    </ligand>
    <ligandPart>
        <name>Fe</name>
        <dbReference type="ChEBI" id="CHEBI:18248"/>
    </ligandPart>
</feature>
<evidence type="ECO:0000256" key="8">
    <source>
        <dbReference type="ARBA" id="ARBA00022729"/>
    </source>
</evidence>
<organism evidence="19 20">
    <name type="scientific">Phomopsis amygdali</name>
    <name type="common">Fusicoccum amygdali</name>
    <dbReference type="NCBI Taxonomy" id="1214568"/>
    <lineage>
        <taxon>Eukaryota</taxon>
        <taxon>Fungi</taxon>
        <taxon>Dikarya</taxon>
        <taxon>Ascomycota</taxon>
        <taxon>Pezizomycotina</taxon>
        <taxon>Sordariomycetes</taxon>
        <taxon>Sordariomycetidae</taxon>
        <taxon>Diaporthales</taxon>
        <taxon>Diaporthaceae</taxon>
        <taxon>Diaporthe</taxon>
    </lineage>
</organism>
<dbReference type="GO" id="GO:0098552">
    <property type="term" value="C:side of membrane"/>
    <property type="evidence" value="ECO:0007669"/>
    <property type="project" value="UniProtKB-KW"/>
</dbReference>
<gene>
    <name evidence="19" type="ORF">N8I77_010630</name>
</gene>
<comment type="similarity">
    <text evidence="13">Belongs to the SAT4 family.</text>
</comment>
<keyword evidence="6" id="KW-0325">Glycoprotein</keyword>
<evidence type="ECO:0000256" key="7">
    <source>
        <dbReference type="ARBA" id="ARBA00022692"/>
    </source>
</evidence>
<evidence type="ECO:0000256" key="10">
    <source>
        <dbReference type="ARBA" id="ARBA00023136"/>
    </source>
</evidence>
<feature type="region of interest" description="Disordered" evidence="15">
    <location>
        <begin position="382"/>
        <end position="414"/>
    </location>
</feature>
<keyword evidence="8 17" id="KW-0732">Signal</keyword>
<keyword evidence="14" id="KW-0479">Metal-binding</keyword>
<reference evidence="19" key="1">
    <citation type="submission" date="2023-06" db="EMBL/GenBank/DDBJ databases">
        <authorList>
            <person name="Noh H."/>
        </authorList>
    </citation>
    <scope>NUCLEOTIDE SEQUENCE</scope>
    <source>
        <strain evidence="19">DUCC20226</strain>
    </source>
</reference>
<proteinExistence type="inferred from homology"/>
<feature type="transmembrane region" description="Helical" evidence="16">
    <location>
        <begin position="136"/>
        <end position="156"/>
    </location>
</feature>
<dbReference type="InterPro" id="IPR049326">
    <property type="entry name" value="Rhodopsin_dom_fungi"/>
</dbReference>
<feature type="transmembrane region" description="Helical" evidence="16">
    <location>
        <begin position="101"/>
        <end position="124"/>
    </location>
</feature>
<feature type="transmembrane region" description="Helical" evidence="16">
    <location>
        <begin position="261"/>
        <end position="282"/>
    </location>
</feature>
<evidence type="ECO:0000256" key="14">
    <source>
        <dbReference type="PROSITE-ProRule" id="PRU01356"/>
    </source>
</evidence>
<keyword evidence="7 16" id="KW-0812">Transmembrane</keyword>
<evidence type="ECO:0000259" key="18">
    <source>
        <dbReference type="PROSITE" id="PS52012"/>
    </source>
</evidence>
<keyword evidence="10 16" id="KW-0472">Membrane</keyword>
<evidence type="ECO:0000256" key="2">
    <source>
        <dbReference type="ARBA" id="ARBA00004589"/>
    </source>
</evidence>
<evidence type="ECO:0000256" key="1">
    <source>
        <dbReference type="ARBA" id="ARBA00004141"/>
    </source>
</evidence>
<feature type="transmembrane region" description="Helical" evidence="16">
    <location>
        <begin position="294"/>
        <end position="319"/>
    </location>
</feature>
<feature type="compositionally biased region" description="Polar residues" evidence="15">
    <location>
        <begin position="382"/>
        <end position="399"/>
    </location>
</feature>
<name>A0AAD9S7L2_PHOAM</name>
<evidence type="ECO:0000256" key="4">
    <source>
        <dbReference type="ARBA" id="ARBA00010031"/>
    </source>
</evidence>
<dbReference type="Pfam" id="PF20684">
    <property type="entry name" value="Fung_rhodopsin"/>
    <property type="match status" value="1"/>
</dbReference>
<dbReference type="EMBL" id="JAUJFL010000006">
    <property type="protein sequence ID" value="KAK2601160.1"/>
    <property type="molecule type" value="Genomic_DNA"/>
</dbReference>
<feature type="disulfide bond" evidence="14">
    <location>
        <begin position="57"/>
        <end position="90"/>
    </location>
</feature>
<dbReference type="PANTHER" id="PTHR33048:SF141">
    <property type="entry name" value="INTEGRAL MEMBRANE PROTEIN-RELATED"/>
    <property type="match status" value="1"/>
</dbReference>
<feature type="disulfide bond" evidence="14">
    <location>
        <begin position="48"/>
        <end position="55"/>
    </location>
</feature>
<evidence type="ECO:0000256" key="11">
    <source>
        <dbReference type="ARBA" id="ARBA00023157"/>
    </source>
</evidence>
<comment type="caution">
    <text evidence="19">The sequence shown here is derived from an EMBL/GenBank/DDBJ whole genome shotgun (WGS) entry which is preliminary data.</text>
</comment>
<accession>A0AAD9S7L2</accession>
<dbReference type="SMART" id="SM00747">
    <property type="entry name" value="CFEM"/>
    <property type="match status" value="1"/>
</dbReference>
<evidence type="ECO:0000256" key="13">
    <source>
        <dbReference type="ARBA" id="ARBA00038359"/>
    </source>
</evidence>
<dbReference type="PANTHER" id="PTHR33048">
    <property type="entry name" value="PTH11-LIKE INTEGRAL MEMBRANE PROTEIN (AFU_ORTHOLOGUE AFUA_5G11245)"/>
    <property type="match status" value="1"/>
</dbReference>
<evidence type="ECO:0000256" key="16">
    <source>
        <dbReference type="SAM" id="Phobius"/>
    </source>
</evidence>
<dbReference type="InterPro" id="IPR052337">
    <property type="entry name" value="SAT4-like"/>
</dbReference>
<feature type="transmembrane region" description="Helical" evidence="16">
    <location>
        <begin position="214"/>
        <end position="235"/>
    </location>
</feature>
<dbReference type="Pfam" id="PF05730">
    <property type="entry name" value="CFEM"/>
    <property type="match status" value="1"/>
</dbReference>
<keyword evidence="6" id="KW-0336">GPI-anchor</keyword>
<comment type="subcellular location">
    <subcellularLocation>
        <location evidence="2">Membrane</location>
        <topology evidence="2">Lipid-anchor</topology>
        <topology evidence="2">GPI-anchor</topology>
    </subcellularLocation>
    <subcellularLocation>
        <location evidence="1">Membrane</location>
        <topology evidence="1">Multi-pass membrane protein</topology>
    </subcellularLocation>
    <subcellularLocation>
        <location evidence="3">Secreted</location>
    </subcellularLocation>
</comment>
<comment type="similarity">
    <text evidence="4">Belongs to the RBT5 family.</text>
</comment>
<dbReference type="InterPro" id="IPR008427">
    <property type="entry name" value="Extracellular_membr_CFEM_dom"/>
</dbReference>
<keyword evidence="11 14" id="KW-1015">Disulfide bond</keyword>
<dbReference type="GO" id="GO:0046872">
    <property type="term" value="F:metal ion binding"/>
    <property type="evidence" value="ECO:0007669"/>
    <property type="project" value="UniProtKB-UniRule"/>
</dbReference>
<dbReference type="Proteomes" id="UP001265746">
    <property type="component" value="Unassembled WGS sequence"/>
</dbReference>
<evidence type="ECO:0000256" key="9">
    <source>
        <dbReference type="ARBA" id="ARBA00022989"/>
    </source>
</evidence>
<keyword evidence="14" id="KW-0349">Heme</keyword>
<sequence>MRFTSFLPVAAAALLFGVASATDPAWNTPPPCAVNCTMSVLGSGVTSCSPTDTACLCLDDTYQASVASCVKSTCTVKESLVAKRLGLRQCGVARRPQQNDVASLTVLFTITFFLVIVRLTVKFLGHGGGWGIDDWLMLIAFSFSIALYGVHLWRIYDLGLGFDTWEVPFANITRILVAFFANEMLYIIHISATKLSVCFFFIRIFDASPVFRRITYPVIGLNIFIMVFFVFIIIFQCKPIHLAWTGWAAEEPGHCLDIYKLVLGNGIINLVMDAVIIGLPIYETSRLQLSRTKKLGVCLMFAMGFALTIVGIVRCVTFWRTRSSANPTINLMPLAYWSCAETLVAIMCACLPDSRFFFSRLVPKFYKTVTSSIYHKSTDRASSAPGSYRTLSNISGSKGSSRKPLQKAKSKEMDAEEMAGITVTASTVTASTVSL</sequence>
<feature type="domain" description="CFEM" evidence="18">
    <location>
        <begin position="1"/>
        <end position="117"/>
    </location>
</feature>
<evidence type="ECO:0000256" key="5">
    <source>
        <dbReference type="ARBA" id="ARBA00022525"/>
    </source>
</evidence>
<keyword evidence="12" id="KW-0449">Lipoprotein</keyword>
<evidence type="ECO:0000313" key="20">
    <source>
        <dbReference type="Proteomes" id="UP001265746"/>
    </source>
</evidence>
<comment type="caution">
    <text evidence="14">Lacks conserved residue(s) required for the propagation of feature annotation.</text>
</comment>
<evidence type="ECO:0000256" key="15">
    <source>
        <dbReference type="SAM" id="MobiDB-lite"/>
    </source>
</evidence>
<evidence type="ECO:0000256" key="17">
    <source>
        <dbReference type="SAM" id="SignalP"/>
    </source>
</evidence>
<keyword evidence="14" id="KW-0408">Iron</keyword>
<feature type="transmembrane region" description="Helical" evidence="16">
    <location>
        <begin position="176"/>
        <end position="202"/>
    </location>
</feature>
<dbReference type="PROSITE" id="PS52012">
    <property type="entry name" value="CFEM"/>
    <property type="match status" value="1"/>
</dbReference>
<keyword evidence="9 16" id="KW-1133">Transmembrane helix</keyword>
<dbReference type="AlphaFoldDB" id="A0AAD9S7L2"/>
<keyword evidence="5" id="KW-0964">Secreted</keyword>
<evidence type="ECO:0000256" key="6">
    <source>
        <dbReference type="ARBA" id="ARBA00022622"/>
    </source>
</evidence>
<keyword evidence="20" id="KW-1185">Reference proteome</keyword>
<evidence type="ECO:0000313" key="19">
    <source>
        <dbReference type="EMBL" id="KAK2601160.1"/>
    </source>
</evidence>
<evidence type="ECO:0000256" key="3">
    <source>
        <dbReference type="ARBA" id="ARBA00004613"/>
    </source>
</evidence>